<dbReference type="PANTHER" id="PTHR11926:SF1524">
    <property type="entry name" value="GLYCOSYLTRANSFERASE"/>
    <property type="match status" value="1"/>
</dbReference>
<dbReference type="EMBL" id="VAHF01000010">
    <property type="protein sequence ID" value="TXG52770.1"/>
    <property type="molecule type" value="Genomic_DNA"/>
</dbReference>
<evidence type="ECO:0000256" key="3">
    <source>
        <dbReference type="ARBA" id="ARBA00022679"/>
    </source>
</evidence>
<dbReference type="FunFam" id="3.40.50.2000:FF:000056">
    <property type="entry name" value="Glycosyltransferase"/>
    <property type="match status" value="1"/>
</dbReference>
<dbReference type="CDD" id="cd03784">
    <property type="entry name" value="GT1_Gtf-like"/>
    <property type="match status" value="1"/>
</dbReference>
<comment type="similarity">
    <text evidence="1 4">Belongs to the UDP-glycosyltransferase family.</text>
</comment>
<dbReference type="SUPFAM" id="SSF53756">
    <property type="entry name" value="UDP-Glycosyltransferase/glycogen phosphorylase"/>
    <property type="match status" value="1"/>
</dbReference>
<dbReference type="Gene3D" id="3.40.50.2000">
    <property type="entry name" value="Glycogen Phosphorylase B"/>
    <property type="match status" value="2"/>
</dbReference>
<keyword evidence="2 4" id="KW-0328">Glycosyltransferase</keyword>
<dbReference type="GO" id="GO:0080044">
    <property type="term" value="F:quercetin 7-O-glucosyltransferase activity"/>
    <property type="evidence" value="ECO:0007669"/>
    <property type="project" value="TreeGrafter"/>
</dbReference>
<dbReference type="PROSITE" id="PS00375">
    <property type="entry name" value="UDPGT"/>
    <property type="match status" value="1"/>
</dbReference>
<keyword evidence="6" id="KW-1185">Reference proteome</keyword>
<evidence type="ECO:0000256" key="1">
    <source>
        <dbReference type="ARBA" id="ARBA00009995"/>
    </source>
</evidence>
<dbReference type="Proteomes" id="UP000323000">
    <property type="component" value="Chromosome 10"/>
</dbReference>
<dbReference type="PANTHER" id="PTHR11926">
    <property type="entry name" value="GLUCOSYL/GLUCURONOSYL TRANSFERASES"/>
    <property type="match status" value="1"/>
</dbReference>
<gene>
    <name evidence="5" type="ORF">EZV62_021939</name>
</gene>
<protein>
    <submittedName>
        <fullName evidence="5">Uncharacterized protein</fullName>
    </submittedName>
</protein>
<dbReference type="GO" id="GO:0080043">
    <property type="term" value="F:quercetin 3-O-glucosyltransferase activity"/>
    <property type="evidence" value="ECO:0007669"/>
    <property type="project" value="TreeGrafter"/>
</dbReference>
<organism evidence="5 6">
    <name type="scientific">Acer yangbiense</name>
    <dbReference type="NCBI Taxonomy" id="1000413"/>
    <lineage>
        <taxon>Eukaryota</taxon>
        <taxon>Viridiplantae</taxon>
        <taxon>Streptophyta</taxon>
        <taxon>Embryophyta</taxon>
        <taxon>Tracheophyta</taxon>
        <taxon>Spermatophyta</taxon>
        <taxon>Magnoliopsida</taxon>
        <taxon>eudicotyledons</taxon>
        <taxon>Gunneridae</taxon>
        <taxon>Pentapetalae</taxon>
        <taxon>rosids</taxon>
        <taxon>malvids</taxon>
        <taxon>Sapindales</taxon>
        <taxon>Sapindaceae</taxon>
        <taxon>Hippocastanoideae</taxon>
        <taxon>Acereae</taxon>
        <taxon>Acer</taxon>
    </lineage>
</organism>
<keyword evidence="3 4" id="KW-0808">Transferase</keyword>
<dbReference type="InterPro" id="IPR002213">
    <property type="entry name" value="UDP_glucos_trans"/>
</dbReference>
<dbReference type="AlphaFoldDB" id="A0A5C7H716"/>
<accession>A0A5C7H716</accession>
<dbReference type="InterPro" id="IPR035595">
    <property type="entry name" value="UDP_glycos_trans_CS"/>
</dbReference>
<comment type="caution">
    <text evidence="5">The sequence shown here is derived from an EMBL/GenBank/DDBJ whole genome shotgun (WGS) entry which is preliminary data.</text>
</comment>
<evidence type="ECO:0000313" key="5">
    <source>
        <dbReference type="EMBL" id="TXG52770.1"/>
    </source>
</evidence>
<evidence type="ECO:0000313" key="6">
    <source>
        <dbReference type="Proteomes" id="UP000323000"/>
    </source>
</evidence>
<dbReference type="Pfam" id="PF00201">
    <property type="entry name" value="UDPGT"/>
    <property type="match status" value="1"/>
</dbReference>
<proteinExistence type="inferred from homology"/>
<dbReference type="OrthoDB" id="5835829at2759"/>
<sequence length="200" mass="22536">MNFCLGEVENARNASALIFNTIYDLEHEVLEALSSTYPPIYTIGPLQLLLNHEIPADDNFLSAIKSNPWKEQPGCLEWLDTKESNSVVYVNFGSFTVMTEQQLVEFAWGLSNSKVNFLWVLRHDLVIGESAILPPEFVAETKERSLLASWCSQEQVLNHPAIGGFLTHSGWNSTIESLSSGVPMLCWPFFADQQTNCWFC</sequence>
<evidence type="ECO:0000256" key="4">
    <source>
        <dbReference type="RuleBase" id="RU003718"/>
    </source>
</evidence>
<evidence type="ECO:0000256" key="2">
    <source>
        <dbReference type="ARBA" id="ARBA00022676"/>
    </source>
</evidence>
<reference evidence="6" key="1">
    <citation type="journal article" date="2019" name="Gigascience">
        <title>De novo genome assembly of the endangered Acer yangbiense, a plant species with extremely small populations endemic to Yunnan Province, China.</title>
        <authorList>
            <person name="Yang J."/>
            <person name="Wariss H.M."/>
            <person name="Tao L."/>
            <person name="Zhang R."/>
            <person name="Yun Q."/>
            <person name="Hollingsworth P."/>
            <person name="Dao Z."/>
            <person name="Luo G."/>
            <person name="Guo H."/>
            <person name="Ma Y."/>
            <person name="Sun W."/>
        </authorList>
    </citation>
    <scope>NUCLEOTIDE SEQUENCE [LARGE SCALE GENOMIC DNA]</scope>
    <source>
        <strain evidence="6">cv. Malutang</strain>
    </source>
</reference>
<name>A0A5C7H716_9ROSI</name>